<accession>A0A0C2J5M6</accession>
<evidence type="ECO:0000313" key="1">
    <source>
        <dbReference type="EMBL" id="KII73099.1"/>
    </source>
</evidence>
<comment type="caution">
    <text evidence="1">The sequence shown here is derived from an EMBL/GenBank/DDBJ whole genome shotgun (WGS) entry which is preliminary data.</text>
</comment>
<protein>
    <submittedName>
        <fullName evidence="1">Uncharacterized protein</fullName>
    </submittedName>
</protein>
<organism evidence="1 2">
    <name type="scientific">Thelohanellus kitauei</name>
    <name type="common">Myxosporean</name>
    <dbReference type="NCBI Taxonomy" id="669202"/>
    <lineage>
        <taxon>Eukaryota</taxon>
        <taxon>Metazoa</taxon>
        <taxon>Cnidaria</taxon>
        <taxon>Myxozoa</taxon>
        <taxon>Myxosporea</taxon>
        <taxon>Bivalvulida</taxon>
        <taxon>Platysporina</taxon>
        <taxon>Myxobolidae</taxon>
        <taxon>Thelohanellus</taxon>
    </lineage>
</organism>
<evidence type="ECO:0000313" key="2">
    <source>
        <dbReference type="Proteomes" id="UP000031668"/>
    </source>
</evidence>
<reference evidence="1 2" key="1">
    <citation type="journal article" date="2014" name="Genome Biol. Evol.">
        <title>The genome of the myxosporean Thelohanellus kitauei shows adaptations to nutrient acquisition within its fish host.</title>
        <authorList>
            <person name="Yang Y."/>
            <person name="Xiong J."/>
            <person name="Zhou Z."/>
            <person name="Huo F."/>
            <person name="Miao W."/>
            <person name="Ran C."/>
            <person name="Liu Y."/>
            <person name="Zhang J."/>
            <person name="Feng J."/>
            <person name="Wang M."/>
            <person name="Wang M."/>
            <person name="Wang L."/>
            <person name="Yao B."/>
        </authorList>
    </citation>
    <scope>NUCLEOTIDE SEQUENCE [LARGE SCALE GENOMIC DNA]</scope>
    <source>
        <strain evidence="1">Wuqing</strain>
    </source>
</reference>
<proteinExistence type="predicted"/>
<dbReference type="AlphaFoldDB" id="A0A0C2J5M6"/>
<gene>
    <name evidence="1" type="ORF">RF11_07397</name>
</gene>
<sequence>MLVNLILQISRIQKQTFTRGITVIFCQKPIKCKIICKNPTRTMPRSQESIIQTFAALTIHGFSNFVHQNHRVFAILCIFKCSGLIGGSKNFSPLWQHLVMR</sequence>
<dbReference type="Proteomes" id="UP000031668">
    <property type="component" value="Unassembled WGS sequence"/>
</dbReference>
<dbReference type="EMBL" id="JWZT01000998">
    <property type="protein sequence ID" value="KII73099.1"/>
    <property type="molecule type" value="Genomic_DNA"/>
</dbReference>
<name>A0A0C2J5M6_THEKT</name>
<keyword evidence="2" id="KW-1185">Reference proteome</keyword>